<protein>
    <submittedName>
        <fullName evidence="1">DUF4417 domain-containing protein</fullName>
    </submittedName>
</protein>
<gene>
    <name evidence="1" type="ORF">H9864_07995</name>
</gene>
<evidence type="ECO:0000313" key="2">
    <source>
        <dbReference type="Proteomes" id="UP000824178"/>
    </source>
</evidence>
<reference evidence="1" key="2">
    <citation type="submission" date="2021-04" db="EMBL/GenBank/DDBJ databases">
        <authorList>
            <person name="Gilroy R."/>
        </authorList>
    </citation>
    <scope>NUCLEOTIDE SEQUENCE</scope>
    <source>
        <strain evidence="1">742</strain>
    </source>
</reference>
<name>A0A9E2KKV5_9FIRM</name>
<dbReference type="EMBL" id="JAHLFH010000168">
    <property type="protein sequence ID" value="MBU3820291.1"/>
    <property type="molecule type" value="Genomic_DNA"/>
</dbReference>
<evidence type="ECO:0000313" key="1">
    <source>
        <dbReference type="EMBL" id="MBU3820291.1"/>
    </source>
</evidence>
<sequence length="239" mass="27559">MDKVILAYSVTEFYWQNTQSGSIRRRKEAKITMTSKSMRENPLFIRNSFDVQGRWNIPLVHKQEVDTRAVSLIACSDTRSQDNTANRKNGVHFFVDDYRFEGIYAHPERTLAKYSQYAFLLTPDFSTYADMDLWRQIESVAKNRWVGAFWQSKGLTVIPTISWSTPRSFDFCFDGVEKNGIVAVSTLGCRKSKHSFLCGYEAMLNKLSPQTIICFGEPFPEMQGNIVFVDDRASRKVVR</sequence>
<accession>A0A9E2KKV5</accession>
<dbReference type="InterPro" id="IPR025530">
    <property type="entry name" value="DUF4417"/>
</dbReference>
<organism evidence="1 2">
    <name type="scientific">Candidatus Faecalibacterium intestinavium</name>
    <dbReference type="NCBI Taxonomy" id="2838580"/>
    <lineage>
        <taxon>Bacteria</taxon>
        <taxon>Bacillati</taxon>
        <taxon>Bacillota</taxon>
        <taxon>Clostridia</taxon>
        <taxon>Eubacteriales</taxon>
        <taxon>Oscillospiraceae</taxon>
        <taxon>Faecalibacterium</taxon>
    </lineage>
</organism>
<proteinExistence type="predicted"/>
<dbReference type="AlphaFoldDB" id="A0A9E2KKV5"/>
<dbReference type="Pfam" id="PF14386">
    <property type="entry name" value="DUF4417"/>
    <property type="match status" value="1"/>
</dbReference>
<dbReference type="Proteomes" id="UP000824178">
    <property type="component" value="Unassembled WGS sequence"/>
</dbReference>
<reference evidence="1" key="1">
    <citation type="journal article" date="2021" name="PeerJ">
        <title>Extensive microbial diversity within the chicken gut microbiome revealed by metagenomics and culture.</title>
        <authorList>
            <person name="Gilroy R."/>
            <person name="Ravi A."/>
            <person name="Getino M."/>
            <person name="Pursley I."/>
            <person name="Horton D.L."/>
            <person name="Alikhan N.F."/>
            <person name="Baker D."/>
            <person name="Gharbi K."/>
            <person name="Hall N."/>
            <person name="Watson M."/>
            <person name="Adriaenssens E.M."/>
            <person name="Foster-Nyarko E."/>
            <person name="Jarju S."/>
            <person name="Secka A."/>
            <person name="Antonio M."/>
            <person name="Oren A."/>
            <person name="Chaudhuri R.R."/>
            <person name="La Ragione R."/>
            <person name="Hildebrand F."/>
            <person name="Pallen M.J."/>
        </authorList>
    </citation>
    <scope>NUCLEOTIDE SEQUENCE</scope>
    <source>
        <strain evidence="1">742</strain>
    </source>
</reference>
<comment type="caution">
    <text evidence="1">The sequence shown here is derived from an EMBL/GenBank/DDBJ whole genome shotgun (WGS) entry which is preliminary data.</text>
</comment>